<reference evidence="3" key="1">
    <citation type="submission" date="2015-01" db="EMBL/GenBank/DDBJ databases">
        <title>Comparative genome analysis of Bacillus coagulans HM-08, Clostridium butyricum HM-68, Bacillus subtilis HM-66 and Bacillus paralicheniformis BL-09.</title>
        <authorList>
            <person name="Zhang H."/>
        </authorList>
    </citation>
    <scope>NUCLEOTIDE SEQUENCE [LARGE SCALE GENOMIC DNA]</scope>
    <source>
        <strain evidence="3">HM-08</strain>
    </source>
</reference>
<dbReference type="Proteomes" id="UP000032024">
    <property type="component" value="Chromosome"/>
</dbReference>
<evidence type="ECO:0000313" key="2">
    <source>
        <dbReference type="EMBL" id="AJO21568.1"/>
    </source>
</evidence>
<gene>
    <name evidence="2" type="ORF">SB48_HM08orf01190</name>
</gene>
<proteinExistence type="predicted"/>
<evidence type="ECO:0000313" key="3">
    <source>
        <dbReference type="Proteomes" id="UP000032024"/>
    </source>
</evidence>
<organism evidence="2 3">
    <name type="scientific">Heyndrickxia coagulans</name>
    <name type="common">Weizmannia coagulans</name>
    <dbReference type="NCBI Taxonomy" id="1398"/>
    <lineage>
        <taxon>Bacteria</taxon>
        <taxon>Bacillati</taxon>
        <taxon>Bacillota</taxon>
        <taxon>Bacilli</taxon>
        <taxon>Bacillales</taxon>
        <taxon>Bacillaceae</taxon>
        <taxon>Heyndrickxia</taxon>
    </lineage>
</organism>
<dbReference type="AlphaFoldDB" id="A0AAN0WB25"/>
<name>A0AAN0WB25_HEYCO</name>
<accession>A0AAN0WB25</accession>
<keyword evidence="1" id="KW-0472">Membrane</keyword>
<dbReference type="EMBL" id="CP010525">
    <property type="protein sequence ID" value="AJO21568.1"/>
    <property type="molecule type" value="Genomic_DNA"/>
</dbReference>
<protein>
    <submittedName>
        <fullName evidence="2">Uncharacterized protein</fullName>
    </submittedName>
</protein>
<keyword evidence="1" id="KW-0812">Transmembrane</keyword>
<feature type="transmembrane region" description="Helical" evidence="1">
    <location>
        <begin position="15"/>
        <end position="35"/>
    </location>
</feature>
<keyword evidence="1" id="KW-1133">Transmembrane helix</keyword>
<dbReference type="RefSeq" id="WP_218832532.1">
    <property type="nucleotide sequence ID" value="NZ_CP058594.1"/>
</dbReference>
<sequence>MQGEKYKHTKKEGMWWIMKKSMAMTAVALGAAYLLRNKRSRSKLMNQLSNFAGAKK</sequence>
<keyword evidence="3" id="KW-1185">Reference proteome</keyword>
<evidence type="ECO:0000256" key="1">
    <source>
        <dbReference type="SAM" id="Phobius"/>
    </source>
</evidence>